<dbReference type="InterPro" id="IPR010982">
    <property type="entry name" value="Lambda_DNA-bd_dom_sf"/>
</dbReference>
<protein>
    <submittedName>
        <fullName evidence="2">Helix-turn-helix domain-containing protein</fullName>
    </submittedName>
</protein>
<dbReference type="InterPro" id="IPR001387">
    <property type="entry name" value="Cro/C1-type_HTH"/>
</dbReference>
<dbReference type="Pfam" id="PF13560">
    <property type="entry name" value="HTH_31"/>
    <property type="match status" value="1"/>
</dbReference>
<dbReference type="Proteomes" id="UP000624279">
    <property type="component" value="Unassembled WGS sequence"/>
</dbReference>
<comment type="caution">
    <text evidence="2">The sequence shown here is derived from an EMBL/GenBank/DDBJ whole genome shotgun (WGS) entry which is preliminary data.</text>
</comment>
<organism evidence="2 3">
    <name type="scientific">Undibacterium flavidum</name>
    <dbReference type="NCBI Taxonomy" id="2762297"/>
    <lineage>
        <taxon>Bacteria</taxon>
        <taxon>Pseudomonadati</taxon>
        <taxon>Pseudomonadota</taxon>
        <taxon>Betaproteobacteria</taxon>
        <taxon>Burkholderiales</taxon>
        <taxon>Oxalobacteraceae</taxon>
        <taxon>Undibacterium</taxon>
    </lineage>
</organism>
<dbReference type="CDD" id="cd00093">
    <property type="entry name" value="HTH_XRE"/>
    <property type="match status" value="1"/>
</dbReference>
<dbReference type="Gene3D" id="1.10.260.40">
    <property type="entry name" value="lambda repressor-like DNA-binding domains"/>
    <property type="match status" value="1"/>
</dbReference>
<dbReference type="EMBL" id="JACOGA010000025">
    <property type="protein sequence ID" value="MBC3875842.1"/>
    <property type="molecule type" value="Genomic_DNA"/>
</dbReference>
<accession>A0ABR6YH52</accession>
<evidence type="ECO:0000259" key="1">
    <source>
        <dbReference type="PROSITE" id="PS50943"/>
    </source>
</evidence>
<dbReference type="SMART" id="SM00530">
    <property type="entry name" value="HTH_XRE"/>
    <property type="match status" value="1"/>
</dbReference>
<name>A0ABR6YH52_9BURK</name>
<dbReference type="PROSITE" id="PS50943">
    <property type="entry name" value="HTH_CROC1"/>
    <property type="match status" value="1"/>
</dbReference>
<reference evidence="2 3" key="1">
    <citation type="submission" date="2020-08" db="EMBL/GenBank/DDBJ databases">
        <title>Novel species isolated from subtropical streams in China.</title>
        <authorList>
            <person name="Lu H."/>
        </authorList>
    </citation>
    <scope>NUCLEOTIDE SEQUENCE [LARGE SCALE GENOMIC DNA]</scope>
    <source>
        <strain evidence="2 3">LX15W</strain>
    </source>
</reference>
<keyword evidence="3" id="KW-1185">Reference proteome</keyword>
<proteinExistence type="predicted"/>
<feature type="domain" description="HTH cro/C1-type" evidence="1">
    <location>
        <begin position="12"/>
        <end position="73"/>
    </location>
</feature>
<evidence type="ECO:0000313" key="2">
    <source>
        <dbReference type="EMBL" id="MBC3875842.1"/>
    </source>
</evidence>
<dbReference type="SUPFAM" id="SSF47413">
    <property type="entry name" value="lambda repressor-like DNA-binding domains"/>
    <property type="match status" value="1"/>
</dbReference>
<sequence>MINEMLDVGQLVRSKRRQQKLRIDDAAALTDVSVDLFSRLENGKGAVRLDKLLQVLDAMGLCMIVASKKSDLVSTILRANAIAQEVHALSEQEASS</sequence>
<evidence type="ECO:0000313" key="3">
    <source>
        <dbReference type="Proteomes" id="UP000624279"/>
    </source>
</evidence>
<gene>
    <name evidence="2" type="ORF">H8K55_19795</name>
</gene>